<dbReference type="STRING" id="572478.Vdis_1166"/>
<evidence type="ECO:0000256" key="1">
    <source>
        <dbReference type="SAM" id="Phobius"/>
    </source>
</evidence>
<sequence>MAQLRVWWLMGIHTGSLAGLNFILGMPGSGKTMLAWALYVEPALMTIEAYRASMGLPRRCDDAVSNFSKVFDEILAEQVTNVLVPSTLSIGSLVNDILNRLSVTVMGITATIGQVIELAKTLWNYKGVTWD</sequence>
<evidence type="ECO:0000313" key="3">
    <source>
        <dbReference type="Proteomes" id="UP000006681"/>
    </source>
</evidence>
<organism evidence="2 3">
    <name type="scientific">Vulcanisaeta distributa (strain DSM 14429 / JCM 11212 / NBRC 100878 / IC-017)</name>
    <dbReference type="NCBI Taxonomy" id="572478"/>
    <lineage>
        <taxon>Archaea</taxon>
        <taxon>Thermoproteota</taxon>
        <taxon>Thermoprotei</taxon>
        <taxon>Thermoproteales</taxon>
        <taxon>Thermoproteaceae</taxon>
        <taxon>Vulcanisaeta</taxon>
    </lineage>
</organism>
<protein>
    <submittedName>
        <fullName evidence="2">Uncharacterized protein</fullName>
    </submittedName>
</protein>
<dbReference type="EMBL" id="CP002100">
    <property type="protein sequence ID" value="ADN50553.1"/>
    <property type="molecule type" value="Genomic_DNA"/>
</dbReference>
<keyword evidence="1" id="KW-1133">Transmembrane helix</keyword>
<dbReference type="Proteomes" id="UP000006681">
    <property type="component" value="Chromosome"/>
</dbReference>
<dbReference type="SUPFAM" id="SSF52540">
    <property type="entry name" value="P-loop containing nucleoside triphosphate hydrolases"/>
    <property type="match status" value="1"/>
</dbReference>
<dbReference type="InterPro" id="IPR027417">
    <property type="entry name" value="P-loop_NTPase"/>
</dbReference>
<keyword evidence="1" id="KW-0812">Transmembrane</keyword>
<keyword evidence="1" id="KW-0472">Membrane</keyword>
<dbReference type="AlphaFoldDB" id="E1QQY3"/>
<reference evidence="2 3" key="1">
    <citation type="journal article" date="2010" name="Stand. Genomic Sci.">
        <title>Complete genome sequence of Vulcanisaeta distributa type strain (IC-017).</title>
        <authorList>
            <person name="Mavromatis K."/>
            <person name="Sikorski J."/>
            <person name="Pabst E."/>
            <person name="Teshima H."/>
            <person name="Lapidus A."/>
            <person name="Lucas S."/>
            <person name="Nolan M."/>
            <person name="Glavina Del Rio T."/>
            <person name="Cheng J.F."/>
            <person name="Bruce D."/>
            <person name="Goodwin L."/>
            <person name="Pitluck S."/>
            <person name="Liolios K."/>
            <person name="Ivanova N."/>
            <person name="Mikhailova N."/>
            <person name="Pati A."/>
            <person name="Chen A."/>
            <person name="Palaniappan K."/>
            <person name="Land M."/>
            <person name="Hauser L."/>
            <person name="Chang Y.J."/>
            <person name="Jeffries C.D."/>
            <person name="Rohde M."/>
            <person name="Spring S."/>
            <person name="Goker M."/>
            <person name="Wirth R."/>
            <person name="Woyke T."/>
            <person name="Bristow J."/>
            <person name="Eisen J.A."/>
            <person name="Markowitz V."/>
            <person name="Hugenholtz P."/>
            <person name="Klenk H.P."/>
            <person name="Kyrpides N.C."/>
        </authorList>
    </citation>
    <scope>NUCLEOTIDE SEQUENCE [LARGE SCALE GENOMIC DNA]</scope>
    <source>
        <strain evidence="3">DSM 14429 / JCM 11212 / NBRC 100878 / IC-017</strain>
    </source>
</reference>
<feature type="transmembrane region" description="Helical" evidence="1">
    <location>
        <begin position="6"/>
        <end position="24"/>
    </location>
</feature>
<reference evidence="3" key="2">
    <citation type="journal article" date="2010" name="Stand. Genomic Sci.">
        <title>Complete genome sequence of Vulcanisaeta distributa type strain (IC-017T).</title>
        <authorList>
            <person name="Mavromatis K."/>
            <person name="Sikorski J."/>
            <person name="Pabst E."/>
            <person name="Teshima H."/>
            <person name="Lapidus A."/>
            <person name="Lucas S."/>
            <person name="Nolan M."/>
            <person name="Glavina Del Rio T."/>
            <person name="Cheng J."/>
            <person name="Bruce D."/>
            <person name="Goodwin L."/>
            <person name="Pitluck S."/>
            <person name="Liolios K."/>
            <person name="Ivanova N."/>
            <person name="Mikhailova N."/>
            <person name="Pati A."/>
            <person name="Chen A."/>
            <person name="Palaniappan K."/>
            <person name="Land M."/>
            <person name="Hauser L."/>
            <person name="Chang Y."/>
            <person name="Jeffries C."/>
            <person name="Rohde M."/>
            <person name="Spring S."/>
            <person name="Goker M."/>
            <person name="Wirth R."/>
            <person name="Woyke T."/>
            <person name="Bristow J."/>
            <person name="Eisen J."/>
            <person name="Markowitz V."/>
            <person name="Hugenholtz P."/>
            <person name="Klenk H."/>
            <person name="Kyrpides N."/>
        </authorList>
    </citation>
    <scope>NUCLEOTIDE SEQUENCE [LARGE SCALE GENOMIC DNA]</scope>
    <source>
        <strain evidence="3">DSM 14429 / JCM 11212 / NBRC 100878 / IC-017</strain>
    </source>
</reference>
<name>E1QQY3_VULDI</name>
<accession>E1QQY3</accession>
<evidence type="ECO:0000313" key="2">
    <source>
        <dbReference type="EMBL" id="ADN50553.1"/>
    </source>
</evidence>
<gene>
    <name evidence="2" type="ordered locus">Vdis_1166</name>
</gene>
<proteinExistence type="predicted"/>
<keyword evidence="3" id="KW-1185">Reference proteome</keyword>
<dbReference type="HOGENOM" id="CLU_1922922_0_0_2"/>
<dbReference type="KEGG" id="vdi:Vdis_1166"/>